<reference evidence="2 3" key="1">
    <citation type="submission" date="2019-02" db="EMBL/GenBank/DDBJ databases">
        <title>Draft Genome Sequences of Six Type Strains of the Genus Massilia.</title>
        <authorList>
            <person name="Miess H."/>
            <person name="Frediansyhah A."/>
            <person name="Gross H."/>
        </authorList>
    </citation>
    <scope>NUCLEOTIDE SEQUENCE [LARGE SCALE GENOMIC DNA]</scope>
    <source>
        <strain evidence="2 3">DSM 17473</strain>
    </source>
</reference>
<dbReference type="PROSITE" id="PS51186">
    <property type="entry name" value="GNAT"/>
    <property type="match status" value="1"/>
</dbReference>
<dbReference type="RefSeq" id="WP_130189458.1">
    <property type="nucleotide sequence ID" value="NZ_CP035913.1"/>
</dbReference>
<dbReference type="SUPFAM" id="SSF55729">
    <property type="entry name" value="Acyl-CoA N-acyltransferases (Nat)"/>
    <property type="match status" value="1"/>
</dbReference>
<proteinExistence type="predicted"/>
<evidence type="ECO:0000313" key="3">
    <source>
        <dbReference type="Proteomes" id="UP000290637"/>
    </source>
</evidence>
<dbReference type="InterPro" id="IPR000182">
    <property type="entry name" value="GNAT_dom"/>
</dbReference>
<dbReference type="AlphaFoldDB" id="A0A4P6L439"/>
<keyword evidence="2" id="KW-0808">Transferase</keyword>
<gene>
    <name evidence="2" type="ORF">EWM63_28035</name>
</gene>
<dbReference type="CDD" id="cd04301">
    <property type="entry name" value="NAT_SF"/>
    <property type="match status" value="1"/>
</dbReference>
<protein>
    <submittedName>
        <fullName evidence="2">N-acetyltransferase</fullName>
    </submittedName>
</protein>
<dbReference type="GO" id="GO:0016747">
    <property type="term" value="F:acyltransferase activity, transferring groups other than amino-acyl groups"/>
    <property type="evidence" value="ECO:0007669"/>
    <property type="project" value="InterPro"/>
</dbReference>
<dbReference type="Pfam" id="PF00583">
    <property type="entry name" value="Acetyltransf_1"/>
    <property type="match status" value="1"/>
</dbReference>
<organism evidence="2 3">
    <name type="scientific">Pseudoduganella lutea</name>
    <dbReference type="NCBI Taxonomy" id="321985"/>
    <lineage>
        <taxon>Bacteria</taxon>
        <taxon>Pseudomonadati</taxon>
        <taxon>Pseudomonadota</taxon>
        <taxon>Betaproteobacteria</taxon>
        <taxon>Burkholderiales</taxon>
        <taxon>Oxalobacteraceae</taxon>
        <taxon>Telluria group</taxon>
        <taxon>Pseudoduganella</taxon>
    </lineage>
</organism>
<keyword evidence="3" id="KW-1185">Reference proteome</keyword>
<name>A0A4P6L439_9BURK</name>
<evidence type="ECO:0000313" key="2">
    <source>
        <dbReference type="EMBL" id="QBE66350.1"/>
    </source>
</evidence>
<dbReference type="Gene3D" id="3.40.630.30">
    <property type="match status" value="1"/>
</dbReference>
<dbReference type="KEGG" id="plue:EWM63_28035"/>
<dbReference type="OrthoDB" id="9793584at2"/>
<evidence type="ECO:0000259" key="1">
    <source>
        <dbReference type="PROSITE" id="PS51186"/>
    </source>
</evidence>
<dbReference type="EMBL" id="CP035913">
    <property type="protein sequence ID" value="QBE66350.1"/>
    <property type="molecule type" value="Genomic_DNA"/>
</dbReference>
<sequence length="139" mass="15958">MKMIEFDQVSKEELVTFISENFDRFDSERTPGFPENMLFDLESDSFQFFRNPNGFAIAFTGRPTEVELMFLYVRRSAEGQGIGTQLIDSVKHMAAGLPVTLKCEGSDREAYFRGRGFKAVMQVSKDRFCMQWLPANQSI</sequence>
<feature type="domain" description="N-acetyltransferase" evidence="1">
    <location>
        <begin position="1"/>
        <end position="135"/>
    </location>
</feature>
<accession>A0A4P6L439</accession>
<dbReference type="Proteomes" id="UP000290637">
    <property type="component" value="Chromosome"/>
</dbReference>
<dbReference type="InterPro" id="IPR016181">
    <property type="entry name" value="Acyl_CoA_acyltransferase"/>
</dbReference>